<accession>A0A9P0EWD3</accession>
<gene>
    <name evidence="2" type="ORF">BEMITA_LOCUS1228</name>
</gene>
<dbReference type="Proteomes" id="UP001152759">
    <property type="component" value="Chromosome 1"/>
</dbReference>
<sequence>MFGIVFVVLGSFGASLGNTGGLLENPEFVSNLGRIVANVGGGGALSRGAQKPADDWSAAVGALSNYITGKDAFSVDSMLDYLPVLVSSLTGGHLHYEDKELEDEEEHHEFEHAPFWPPYLEAFKAYWEHFKSSELGEALWSSSHLGSLLRTFVDKDGYFQIDRIFDSMEDHSFRRRWISSLTSFAAEWIKHLAHPATMRRYMNTAQFIGNSFLQSQGYSKAALFDPNRPAASLSILLNAIFKRHFGLQINSGRYIKPAVAYAEDLLRLGERKGMSVSSLSSKDIERKLAESLNEEVIEPLLRVWRAYRYSIKHPRCDRYLICTVSQIMPADNARTGLKPGIKKLTSLVASWFLSRRTGTPFWKFYYAATENYVCEKKFPVDCKGFHEEEEAAGAYRHNEL</sequence>
<proteinExistence type="predicted"/>
<feature type="chain" id="PRO_5040508837" evidence="1">
    <location>
        <begin position="18"/>
        <end position="400"/>
    </location>
</feature>
<organism evidence="2 3">
    <name type="scientific">Bemisia tabaci</name>
    <name type="common">Sweetpotato whitefly</name>
    <name type="synonym">Aleurodes tabaci</name>
    <dbReference type="NCBI Taxonomy" id="7038"/>
    <lineage>
        <taxon>Eukaryota</taxon>
        <taxon>Metazoa</taxon>
        <taxon>Ecdysozoa</taxon>
        <taxon>Arthropoda</taxon>
        <taxon>Hexapoda</taxon>
        <taxon>Insecta</taxon>
        <taxon>Pterygota</taxon>
        <taxon>Neoptera</taxon>
        <taxon>Paraneoptera</taxon>
        <taxon>Hemiptera</taxon>
        <taxon>Sternorrhyncha</taxon>
        <taxon>Aleyrodoidea</taxon>
        <taxon>Aleyrodidae</taxon>
        <taxon>Aleyrodinae</taxon>
        <taxon>Bemisia</taxon>
    </lineage>
</organism>
<dbReference type="KEGG" id="btab:109038907"/>
<name>A0A9P0EWD3_BEMTA</name>
<evidence type="ECO:0000256" key="1">
    <source>
        <dbReference type="SAM" id="SignalP"/>
    </source>
</evidence>
<evidence type="ECO:0000313" key="2">
    <source>
        <dbReference type="EMBL" id="CAH0381595.1"/>
    </source>
</evidence>
<keyword evidence="1" id="KW-0732">Signal</keyword>
<feature type="signal peptide" evidence="1">
    <location>
        <begin position="1"/>
        <end position="17"/>
    </location>
</feature>
<dbReference type="AlphaFoldDB" id="A0A9P0EWD3"/>
<protein>
    <submittedName>
        <fullName evidence="2">Uncharacterized protein</fullName>
    </submittedName>
</protein>
<dbReference type="EMBL" id="OU963862">
    <property type="protein sequence ID" value="CAH0381595.1"/>
    <property type="molecule type" value="Genomic_DNA"/>
</dbReference>
<reference evidence="2" key="1">
    <citation type="submission" date="2021-12" db="EMBL/GenBank/DDBJ databases">
        <authorList>
            <person name="King R."/>
        </authorList>
    </citation>
    <scope>NUCLEOTIDE SEQUENCE</scope>
</reference>
<keyword evidence="3" id="KW-1185">Reference proteome</keyword>
<evidence type="ECO:0000313" key="3">
    <source>
        <dbReference type="Proteomes" id="UP001152759"/>
    </source>
</evidence>